<evidence type="ECO:0000313" key="1">
    <source>
        <dbReference type="EMBL" id="KAJ8638715.1"/>
    </source>
</evidence>
<organism evidence="1 2">
    <name type="scientific">Persea americana</name>
    <name type="common">Avocado</name>
    <dbReference type="NCBI Taxonomy" id="3435"/>
    <lineage>
        <taxon>Eukaryota</taxon>
        <taxon>Viridiplantae</taxon>
        <taxon>Streptophyta</taxon>
        <taxon>Embryophyta</taxon>
        <taxon>Tracheophyta</taxon>
        <taxon>Spermatophyta</taxon>
        <taxon>Magnoliopsida</taxon>
        <taxon>Magnoliidae</taxon>
        <taxon>Laurales</taxon>
        <taxon>Lauraceae</taxon>
        <taxon>Persea</taxon>
    </lineage>
</organism>
<protein>
    <submittedName>
        <fullName evidence="1">Uncharacterized protein</fullName>
    </submittedName>
</protein>
<dbReference type="Proteomes" id="UP001234297">
    <property type="component" value="Chromosome 3"/>
</dbReference>
<sequence length="74" mass="8280">MLAPIGFLLVWEYPNQESESSASLGTIQSDQILFFSLVAMKIQENQAADLCKIEDYGSSILLQCGRKSDNPRRN</sequence>
<comment type="caution">
    <text evidence="1">The sequence shown here is derived from an EMBL/GenBank/DDBJ whole genome shotgun (WGS) entry which is preliminary data.</text>
</comment>
<gene>
    <name evidence="1" type="ORF">MRB53_012982</name>
</gene>
<evidence type="ECO:0000313" key="2">
    <source>
        <dbReference type="Proteomes" id="UP001234297"/>
    </source>
</evidence>
<name>A0ACC2LZA1_PERAE</name>
<accession>A0ACC2LZA1</accession>
<dbReference type="EMBL" id="CM056811">
    <property type="protein sequence ID" value="KAJ8638715.1"/>
    <property type="molecule type" value="Genomic_DNA"/>
</dbReference>
<keyword evidence="2" id="KW-1185">Reference proteome</keyword>
<proteinExistence type="predicted"/>
<reference evidence="1 2" key="1">
    <citation type="journal article" date="2022" name="Hortic Res">
        <title>A haplotype resolved chromosomal level avocado genome allows analysis of novel avocado genes.</title>
        <authorList>
            <person name="Nath O."/>
            <person name="Fletcher S.J."/>
            <person name="Hayward A."/>
            <person name="Shaw L.M."/>
            <person name="Masouleh A.K."/>
            <person name="Furtado A."/>
            <person name="Henry R.J."/>
            <person name="Mitter N."/>
        </authorList>
    </citation>
    <scope>NUCLEOTIDE SEQUENCE [LARGE SCALE GENOMIC DNA]</scope>
    <source>
        <strain evidence="2">cv. Hass</strain>
    </source>
</reference>